<dbReference type="RefSeq" id="WP_114583354.1">
    <property type="nucleotide sequence ID" value="NZ_QPMH01000021.1"/>
</dbReference>
<dbReference type="InterPro" id="IPR023801">
    <property type="entry name" value="His_deacetylse_dom"/>
</dbReference>
<dbReference type="PRINTS" id="PR01270">
    <property type="entry name" value="HDASUPER"/>
</dbReference>
<dbReference type="PANTHER" id="PTHR10625">
    <property type="entry name" value="HISTONE DEACETYLASE HDAC1-RELATED"/>
    <property type="match status" value="1"/>
</dbReference>
<dbReference type="Proteomes" id="UP000253941">
    <property type="component" value="Unassembled WGS sequence"/>
</dbReference>
<accession>A0A369T5U4</accession>
<evidence type="ECO:0000259" key="2">
    <source>
        <dbReference type="Pfam" id="PF00850"/>
    </source>
</evidence>
<evidence type="ECO:0000313" key="3">
    <source>
        <dbReference type="EMBL" id="RDD60690.1"/>
    </source>
</evidence>
<dbReference type="GO" id="GO:0040029">
    <property type="term" value="P:epigenetic regulation of gene expression"/>
    <property type="evidence" value="ECO:0007669"/>
    <property type="project" value="TreeGrafter"/>
</dbReference>
<sequence length="310" mass="33640">MTTRLYTHIDCFGHDPGRMHPEHPARLKAVLTALEGAEFAALVRREAPLAGEDRLELAHPRAYIDRIFSAIPAEGMAQIDADTSVSAGSREAVLRAVGGVCAAVDAVVAGECDNAFCAVRPPGHHAERDRAMGFCLFNNVAIGALHARDRHRLHRMAVVDFDVHHGNGTQDIFWSDPDLWFASTHQMPLYPGTGRPDERGVANNIVNVPLAPMAGSLDFRQVFSDVVLPQLAKFQPDLILISAGFDAHEKDPLASLRFHEDDYDWATSEILKVARSANGGRVVSVLEGGYELESMASSAAAHVRALLRGA</sequence>
<dbReference type="SUPFAM" id="SSF52768">
    <property type="entry name" value="Arginase/deacetylase"/>
    <property type="match status" value="1"/>
</dbReference>
<dbReference type="CDD" id="cd11599">
    <property type="entry name" value="HDAC_classII_2"/>
    <property type="match status" value="1"/>
</dbReference>
<dbReference type="AlphaFoldDB" id="A0A369T5U4"/>
<comment type="similarity">
    <text evidence="1">Belongs to the histone deacetylase family.</text>
</comment>
<evidence type="ECO:0000256" key="1">
    <source>
        <dbReference type="ARBA" id="ARBA00005947"/>
    </source>
</evidence>
<comment type="caution">
    <text evidence="3">The sequence shown here is derived from an EMBL/GenBank/DDBJ whole genome shotgun (WGS) entry which is preliminary data.</text>
</comment>
<dbReference type="InterPro" id="IPR037138">
    <property type="entry name" value="His_deacetylse_dom_sf"/>
</dbReference>
<name>A0A369T5U4_9PROT</name>
<keyword evidence="4" id="KW-1185">Reference proteome</keyword>
<dbReference type="PANTHER" id="PTHR10625:SF10">
    <property type="entry name" value="HISTONE DEACETYLASE HDAC1"/>
    <property type="match status" value="1"/>
</dbReference>
<dbReference type="EMBL" id="QPMH01000021">
    <property type="protein sequence ID" value="RDD60690.1"/>
    <property type="molecule type" value="Genomic_DNA"/>
</dbReference>
<reference evidence="3 4" key="1">
    <citation type="submission" date="2018-07" db="EMBL/GenBank/DDBJ databases">
        <title>Venubactetium sediminum gen. nov., sp. nov., isolated from a marine solar saltern.</title>
        <authorList>
            <person name="Wang S."/>
        </authorList>
    </citation>
    <scope>NUCLEOTIDE SEQUENCE [LARGE SCALE GENOMIC DNA]</scope>
    <source>
        <strain evidence="3 4">WD2A32</strain>
    </source>
</reference>
<organism evidence="3 4">
    <name type="scientific">Ferruginivarius sediminum</name>
    <dbReference type="NCBI Taxonomy" id="2661937"/>
    <lineage>
        <taxon>Bacteria</taxon>
        <taxon>Pseudomonadati</taxon>
        <taxon>Pseudomonadota</taxon>
        <taxon>Alphaproteobacteria</taxon>
        <taxon>Rhodospirillales</taxon>
        <taxon>Rhodospirillaceae</taxon>
        <taxon>Ferruginivarius</taxon>
    </lineage>
</organism>
<dbReference type="Pfam" id="PF00850">
    <property type="entry name" value="Hist_deacetyl"/>
    <property type="match status" value="1"/>
</dbReference>
<proteinExistence type="inferred from homology"/>
<dbReference type="InterPro" id="IPR023696">
    <property type="entry name" value="Ureohydrolase_dom_sf"/>
</dbReference>
<dbReference type="GO" id="GO:0004407">
    <property type="term" value="F:histone deacetylase activity"/>
    <property type="evidence" value="ECO:0007669"/>
    <property type="project" value="TreeGrafter"/>
</dbReference>
<dbReference type="Gene3D" id="3.40.800.20">
    <property type="entry name" value="Histone deacetylase domain"/>
    <property type="match status" value="1"/>
</dbReference>
<gene>
    <name evidence="3" type="ORF">DRB17_16635</name>
</gene>
<feature type="domain" description="Histone deacetylase" evidence="2">
    <location>
        <begin position="20"/>
        <end position="306"/>
    </location>
</feature>
<evidence type="ECO:0000313" key="4">
    <source>
        <dbReference type="Proteomes" id="UP000253941"/>
    </source>
</evidence>
<protein>
    <submittedName>
        <fullName evidence="3">Histone deacetylase family protein</fullName>
    </submittedName>
</protein>
<dbReference type="InterPro" id="IPR000286">
    <property type="entry name" value="HDACs"/>
</dbReference>